<comment type="catalytic activity">
    <reaction evidence="7">
        <text>a ubiquinone + NADH + 5 H(+)(in) = a ubiquinol + NAD(+) + 4 H(+)(out)</text>
        <dbReference type="Rhea" id="RHEA:29091"/>
        <dbReference type="Rhea" id="RHEA-COMP:9565"/>
        <dbReference type="Rhea" id="RHEA-COMP:9566"/>
        <dbReference type="ChEBI" id="CHEBI:15378"/>
        <dbReference type="ChEBI" id="CHEBI:16389"/>
        <dbReference type="ChEBI" id="CHEBI:17976"/>
        <dbReference type="ChEBI" id="CHEBI:57540"/>
        <dbReference type="ChEBI" id="CHEBI:57945"/>
        <dbReference type="EC" id="7.1.1.2"/>
    </reaction>
</comment>
<comment type="similarity">
    <text evidence="2 6">Belongs to the complex I subunit 1 family.</text>
</comment>
<feature type="transmembrane region" description="Helical" evidence="8">
    <location>
        <begin position="98"/>
        <end position="120"/>
    </location>
</feature>
<dbReference type="GO" id="GO:0003954">
    <property type="term" value="F:NADH dehydrogenase activity"/>
    <property type="evidence" value="ECO:0007669"/>
    <property type="project" value="TreeGrafter"/>
</dbReference>
<dbReference type="AlphaFoldDB" id="A0A4P8NQI6"/>
<keyword evidence="3 6" id="KW-0812">Transmembrane</keyword>
<dbReference type="EMBL" id="MK292704">
    <property type="protein sequence ID" value="QCQ69071.1"/>
    <property type="molecule type" value="Genomic_DNA"/>
</dbReference>
<organism evidence="10">
    <name type="scientific">Chytriomyces confervae</name>
    <dbReference type="NCBI Taxonomy" id="246404"/>
    <lineage>
        <taxon>Eukaryota</taxon>
        <taxon>Fungi</taxon>
        <taxon>Fungi incertae sedis</taxon>
        <taxon>Chytridiomycota</taxon>
        <taxon>Chytridiomycota incertae sedis</taxon>
        <taxon>Chytridiomycetes</taxon>
        <taxon>Chytridiales</taxon>
        <taxon>Chytriomycetaceae</taxon>
        <taxon>Chytriomyces</taxon>
    </lineage>
</organism>
<evidence type="ECO:0000256" key="9">
    <source>
        <dbReference type="SAM" id="SignalP"/>
    </source>
</evidence>
<evidence type="ECO:0000313" key="10">
    <source>
        <dbReference type="EMBL" id="QCQ69071.1"/>
    </source>
</evidence>
<geneLocation type="mitochondrion" evidence="10"/>
<evidence type="ECO:0000256" key="3">
    <source>
        <dbReference type="ARBA" id="ARBA00022692"/>
    </source>
</evidence>
<dbReference type="EC" id="7.1.1.2" evidence="7"/>
<keyword evidence="7" id="KW-0830">Ubiquinone</keyword>
<protein>
    <recommendedName>
        <fullName evidence="7">NADH-ubiquinone oxidoreductase chain 1</fullName>
        <ecNumber evidence="7">7.1.1.2</ecNumber>
    </recommendedName>
</protein>
<dbReference type="GeneID" id="40506617"/>
<dbReference type="GO" id="GO:0008137">
    <property type="term" value="F:NADH dehydrogenase (ubiquinone) activity"/>
    <property type="evidence" value="ECO:0007669"/>
    <property type="project" value="UniProtKB-EC"/>
</dbReference>
<evidence type="ECO:0000256" key="6">
    <source>
        <dbReference type="RuleBase" id="RU000471"/>
    </source>
</evidence>
<dbReference type="PANTHER" id="PTHR11432">
    <property type="entry name" value="NADH DEHYDROGENASE SUBUNIT 1"/>
    <property type="match status" value="1"/>
</dbReference>
<dbReference type="InterPro" id="IPR001694">
    <property type="entry name" value="NADH_UbQ_OxRdtase_su1/FPO"/>
</dbReference>
<dbReference type="PROSITE" id="PS00667">
    <property type="entry name" value="COMPLEX1_ND1_1"/>
    <property type="match status" value="1"/>
</dbReference>
<feature type="transmembrane region" description="Helical" evidence="8">
    <location>
        <begin position="140"/>
        <end position="161"/>
    </location>
</feature>
<feature type="transmembrane region" description="Helical" evidence="8">
    <location>
        <begin position="67"/>
        <end position="86"/>
    </location>
</feature>
<evidence type="ECO:0000256" key="1">
    <source>
        <dbReference type="ARBA" id="ARBA00004141"/>
    </source>
</evidence>
<feature type="transmembrane region" description="Helical" evidence="8">
    <location>
        <begin position="173"/>
        <end position="192"/>
    </location>
</feature>
<dbReference type="RefSeq" id="YP_009659073.1">
    <property type="nucleotide sequence ID" value="NC_042880.1"/>
</dbReference>
<keyword evidence="4 8" id="KW-1133">Transmembrane helix</keyword>
<evidence type="ECO:0000256" key="8">
    <source>
        <dbReference type="SAM" id="Phobius"/>
    </source>
</evidence>
<evidence type="ECO:0000256" key="5">
    <source>
        <dbReference type="ARBA" id="ARBA00023136"/>
    </source>
</evidence>
<feature type="chain" id="PRO_5020213731" description="NADH-ubiquinone oxidoreductase chain 1" evidence="9">
    <location>
        <begin position="22"/>
        <end position="305"/>
    </location>
</feature>
<proteinExistence type="inferred from homology"/>
<accession>A0A4P8NQI6</accession>
<feature type="signal peptide" evidence="9">
    <location>
        <begin position="1"/>
        <end position="21"/>
    </location>
</feature>
<dbReference type="HAMAP" id="MF_01350">
    <property type="entry name" value="NDH1_NuoH"/>
    <property type="match status" value="1"/>
</dbReference>
<comment type="subcellular location">
    <subcellularLocation>
        <location evidence="1">Membrane</location>
        <topology evidence="1">Multi-pass membrane protein</topology>
    </subcellularLocation>
    <subcellularLocation>
        <location evidence="6">Mitochondrion inner membrane</location>
        <topology evidence="6">Multi-pass membrane protein</topology>
    </subcellularLocation>
</comment>
<keyword evidence="7 10" id="KW-0496">Mitochondrion</keyword>
<dbReference type="GO" id="GO:0009060">
    <property type="term" value="P:aerobic respiration"/>
    <property type="evidence" value="ECO:0007669"/>
    <property type="project" value="TreeGrafter"/>
</dbReference>
<gene>
    <name evidence="10" type="primary">nad1</name>
</gene>
<dbReference type="InterPro" id="IPR018086">
    <property type="entry name" value="NADH_UbQ_OxRdtase_su1_CS"/>
</dbReference>
<evidence type="ECO:0000256" key="2">
    <source>
        <dbReference type="ARBA" id="ARBA00010535"/>
    </source>
</evidence>
<feature type="transmembrane region" description="Helical" evidence="8">
    <location>
        <begin position="275"/>
        <end position="299"/>
    </location>
</feature>
<feature type="transmembrane region" description="Helical" evidence="8">
    <location>
        <begin position="238"/>
        <end position="263"/>
    </location>
</feature>
<keyword evidence="6" id="KW-0520">NAD</keyword>
<dbReference type="PANTHER" id="PTHR11432:SF3">
    <property type="entry name" value="NADH-UBIQUINONE OXIDOREDUCTASE CHAIN 1"/>
    <property type="match status" value="1"/>
</dbReference>
<keyword evidence="9" id="KW-0732">Signal</keyword>
<reference evidence="10" key="1">
    <citation type="journal article" date="2018" name="BMC Evol. Biol.">
        <title>The linear mitochondrial genome of the quarantine chytrid Synchytrium endobioticum; insights into the evolution and recent history of an obligate biotrophic plant pathogen.</title>
        <authorList>
            <person name="van de Vossenberg B.T.L.H."/>
            <person name="Brankovics B."/>
            <person name="Nguyen H.D.T."/>
            <person name="van Gent-Pelzer M.P.E."/>
            <person name="Smith D."/>
            <person name="Dadej K."/>
            <person name="Przetakiewicz J."/>
            <person name="Kreuze J.F."/>
            <person name="Boerma M."/>
            <person name="van Leeuwen G.C.M."/>
            <person name="Andre Levesque C."/>
            <person name="van der Lee T.A.J."/>
        </authorList>
    </citation>
    <scope>NUCLEOTIDE SEQUENCE</scope>
    <source>
        <strain evidence="10">CBS 675.73</strain>
    </source>
</reference>
<evidence type="ECO:0000256" key="4">
    <source>
        <dbReference type="ARBA" id="ARBA00022989"/>
    </source>
</evidence>
<dbReference type="Pfam" id="PF00146">
    <property type="entry name" value="NADHdh"/>
    <property type="match status" value="1"/>
</dbReference>
<evidence type="ECO:0000256" key="7">
    <source>
        <dbReference type="RuleBase" id="RU000473"/>
    </source>
</evidence>
<dbReference type="GO" id="GO:0005743">
    <property type="term" value="C:mitochondrial inner membrane"/>
    <property type="evidence" value="ECO:0007669"/>
    <property type="project" value="UniProtKB-SubCell"/>
</dbReference>
<name>A0A4P8NQI6_9FUNG</name>
<keyword evidence="5 8" id="KW-0472">Membrane</keyword>
<sequence>MISSLIVLLGIVLSVALTTLAERKVMGAMQRRIGPNKVGYLGLLQPFADGIKLILKESVLPLESSNWLFFSMPFFTFYLALLNWLVIPLDFGVAVGELVGGGLLIILAISELGIYGVIFSGWSANSKYPFIGALRSTAQMISYSVGLSIIILTVLLSLGTIDLLEVMTAQRSVPLCFALLPMVILFIISAVAECNRAPMDLPEAESELVAGFMSEHSAFPFACFFLAEYANMITISTLFSILFFGISVASGGHLILLFIFIWLRASLARLRFDQLMMFFWSHMLPFLMGYILFLPSFLYTFDILG</sequence>